<keyword evidence="4 10" id="KW-1134">Transmembrane beta strand</keyword>
<keyword evidence="17" id="KW-1185">Reference proteome</keyword>
<dbReference type="InterPro" id="IPR036942">
    <property type="entry name" value="Beta-barrel_TonB_sf"/>
</dbReference>
<evidence type="ECO:0000259" key="14">
    <source>
        <dbReference type="Pfam" id="PF00593"/>
    </source>
</evidence>
<evidence type="ECO:0000313" key="16">
    <source>
        <dbReference type="EMBL" id="QJW83894.1"/>
    </source>
</evidence>
<dbReference type="InterPro" id="IPR039426">
    <property type="entry name" value="TonB-dep_rcpt-like"/>
</dbReference>
<dbReference type="Pfam" id="PF00593">
    <property type="entry name" value="TonB_dep_Rec_b-barrel"/>
    <property type="match status" value="1"/>
</dbReference>
<keyword evidence="6 11" id="KW-0798">TonB box</keyword>
<dbReference type="Proteomes" id="UP000500826">
    <property type="component" value="Chromosome"/>
</dbReference>
<dbReference type="PROSITE" id="PS52016">
    <property type="entry name" value="TONB_DEPENDENT_REC_3"/>
    <property type="match status" value="1"/>
</dbReference>
<keyword evidence="9 10" id="KW-0998">Cell outer membrane</keyword>
<feature type="chain" id="PRO_5047545545" evidence="13">
    <location>
        <begin position="21"/>
        <end position="721"/>
    </location>
</feature>
<comment type="subcellular location">
    <subcellularLocation>
        <location evidence="1 10">Cell outer membrane</location>
        <topology evidence="1 10">Multi-pass membrane protein</topology>
    </subcellularLocation>
</comment>
<evidence type="ECO:0000256" key="5">
    <source>
        <dbReference type="ARBA" id="ARBA00022692"/>
    </source>
</evidence>
<keyword evidence="7 10" id="KW-0472">Membrane</keyword>
<gene>
    <name evidence="16" type="ORF">HK414_07540</name>
</gene>
<evidence type="ECO:0000256" key="10">
    <source>
        <dbReference type="PROSITE-ProRule" id="PRU01360"/>
    </source>
</evidence>
<evidence type="ECO:0000256" key="3">
    <source>
        <dbReference type="ARBA" id="ARBA00022448"/>
    </source>
</evidence>
<dbReference type="PANTHER" id="PTHR30069">
    <property type="entry name" value="TONB-DEPENDENT OUTER MEMBRANE RECEPTOR"/>
    <property type="match status" value="1"/>
</dbReference>
<accession>A0ABX6P1C6</accession>
<dbReference type="InterPro" id="IPR000531">
    <property type="entry name" value="Beta-barrel_TonB"/>
</dbReference>
<evidence type="ECO:0000256" key="7">
    <source>
        <dbReference type="ARBA" id="ARBA00023136"/>
    </source>
</evidence>
<feature type="compositionally biased region" description="Low complexity" evidence="12">
    <location>
        <begin position="165"/>
        <end position="189"/>
    </location>
</feature>
<organism evidence="16 17">
    <name type="scientific">Ramlibacter terrae</name>
    <dbReference type="NCBI Taxonomy" id="2732511"/>
    <lineage>
        <taxon>Bacteria</taxon>
        <taxon>Pseudomonadati</taxon>
        <taxon>Pseudomonadota</taxon>
        <taxon>Betaproteobacteria</taxon>
        <taxon>Burkholderiales</taxon>
        <taxon>Comamonadaceae</taxon>
        <taxon>Ramlibacter</taxon>
    </lineage>
</organism>
<reference evidence="16 17" key="1">
    <citation type="submission" date="2020-05" db="EMBL/GenBank/DDBJ databases">
        <title>Ramlibacter rhizophilus sp. nov., isolated from rhizosphere soil of national flower Mugunghwa from South Korea.</title>
        <authorList>
            <person name="Zheng-Fei Y."/>
            <person name="Huan T."/>
        </authorList>
    </citation>
    <scope>NUCLEOTIDE SEQUENCE [LARGE SCALE GENOMIC DNA]</scope>
    <source>
        <strain evidence="16 17">H242</strain>
    </source>
</reference>
<evidence type="ECO:0000256" key="4">
    <source>
        <dbReference type="ARBA" id="ARBA00022452"/>
    </source>
</evidence>
<comment type="similarity">
    <text evidence="2 10 11">Belongs to the TonB-dependent receptor family.</text>
</comment>
<dbReference type="EMBL" id="CP053418">
    <property type="protein sequence ID" value="QJW83894.1"/>
    <property type="molecule type" value="Genomic_DNA"/>
</dbReference>
<evidence type="ECO:0000256" key="13">
    <source>
        <dbReference type="SAM" id="SignalP"/>
    </source>
</evidence>
<name>A0ABX6P1C6_9BURK</name>
<evidence type="ECO:0000256" key="8">
    <source>
        <dbReference type="ARBA" id="ARBA00023170"/>
    </source>
</evidence>
<feature type="signal peptide" evidence="13">
    <location>
        <begin position="1"/>
        <end position="20"/>
    </location>
</feature>
<evidence type="ECO:0000259" key="15">
    <source>
        <dbReference type="Pfam" id="PF07715"/>
    </source>
</evidence>
<dbReference type="Gene3D" id="2.170.130.10">
    <property type="entry name" value="TonB-dependent receptor, plug domain"/>
    <property type="match status" value="1"/>
</dbReference>
<proteinExistence type="inferred from homology"/>
<keyword evidence="5 10" id="KW-0812">Transmembrane</keyword>
<evidence type="ECO:0000313" key="17">
    <source>
        <dbReference type="Proteomes" id="UP000500826"/>
    </source>
</evidence>
<evidence type="ECO:0000256" key="12">
    <source>
        <dbReference type="SAM" id="MobiDB-lite"/>
    </source>
</evidence>
<protein>
    <submittedName>
        <fullName evidence="16">TonB-dependent receptor</fullName>
    </submittedName>
</protein>
<feature type="domain" description="TonB-dependent receptor-like beta-barrel" evidence="14">
    <location>
        <begin position="261"/>
        <end position="622"/>
    </location>
</feature>
<dbReference type="PANTHER" id="PTHR30069:SF28">
    <property type="entry name" value="TONB-DEPENDENT RECEPTOR YNCD-RELATED"/>
    <property type="match status" value="1"/>
</dbReference>
<dbReference type="Pfam" id="PF07715">
    <property type="entry name" value="Plug"/>
    <property type="match status" value="1"/>
</dbReference>
<keyword evidence="8 16" id="KW-0675">Receptor</keyword>
<dbReference type="Gene3D" id="2.40.170.20">
    <property type="entry name" value="TonB-dependent receptor, beta-barrel domain"/>
    <property type="match status" value="1"/>
</dbReference>
<evidence type="ECO:0000256" key="6">
    <source>
        <dbReference type="ARBA" id="ARBA00023077"/>
    </source>
</evidence>
<keyword evidence="3 10" id="KW-0813">Transport</keyword>
<sequence length="721" mass="77485">MRTRSIMLPALLAQAFAAGAQGVPDDAGSERQLDPMTVTARRSIEQRFFAAGSLVVVDRQDIENLGAFSVADVLRQLPGVVVTTSGDGSVEIRMRGMDRNATQLLVDGQRVSGGRSQLPLDQLPSELIERIEVVRAPTAEFSGATGGTLNIICCGRRRSSARRCCASPTTTCGGATRRSRSSRPAGRSAASRRSRRRARRRCSPRAYFVALASTGYILGSQVHRTVIESTGTTETDASPRFRRHELSLVPRLSGRLGPLDQLALRGTFSNNQIDGQNDTTGAVTATGGAPAPFATAEVHSYDRSYAQGAADWTHRFGGSKLETTLSASRARESLERNGSSVGGAGPAVPIYAFDDDRQEETWSLSTKLTGTRSPLLWTLGAQAERRTMDVRNQNGAVRLDLDAVLDRHVLWGQNEWEVFSGSTLTAGLRGETLQIRSRSGAATLVDRRDSFLQPSLHLRTPLSPDLQFRANAARITRNPRIWDLLDRSIVAQGRNNINNPDYRGNPALRPETAWTLDTGFERRLPQDGQGGINLFVRRTSDTVAAVTRFSGGRWVEQRVNIGDAIVWGLELDAKTGLAWLGLPRDWTLAANAGLLQSRMTSGVNEGERIPGQPRYTASITIAKPIRRGPGGLFGGGTLSLTGPADWRRRPASTAATARAPCWTCTSASWCAAGAIGASACSTSAMRGTSAAAATRTPPAAAQSSSVMTLTPRLYLTVGTSF</sequence>
<evidence type="ECO:0000256" key="9">
    <source>
        <dbReference type="ARBA" id="ARBA00023237"/>
    </source>
</evidence>
<evidence type="ECO:0000256" key="2">
    <source>
        <dbReference type="ARBA" id="ARBA00009810"/>
    </source>
</evidence>
<dbReference type="InterPro" id="IPR037066">
    <property type="entry name" value="Plug_dom_sf"/>
</dbReference>
<feature type="compositionally biased region" description="Basic residues" evidence="12">
    <location>
        <begin position="190"/>
        <end position="201"/>
    </location>
</feature>
<feature type="region of interest" description="Disordered" evidence="12">
    <location>
        <begin position="165"/>
        <end position="201"/>
    </location>
</feature>
<dbReference type="InterPro" id="IPR012910">
    <property type="entry name" value="Plug_dom"/>
</dbReference>
<evidence type="ECO:0000256" key="11">
    <source>
        <dbReference type="RuleBase" id="RU003357"/>
    </source>
</evidence>
<keyword evidence="13" id="KW-0732">Signal</keyword>
<evidence type="ECO:0000256" key="1">
    <source>
        <dbReference type="ARBA" id="ARBA00004571"/>
    </source>
</evidence>
<feature type="domain" description="TonB-dependent receptor plug" evidence="15">
    <location>
        <begin position="51"/>
        <end position="147"/>
    </location>
</feature>
<dbReference type="SUPFAM" id="SSF56935">
    <property type="entry name" value="Porins"/>
    <property type="match status" value="1"/>
</dbReference>